<evidence type="ECO:0000313" key="2">
    <source>
        <dbReference type="EMBL" id="CDG34278.1"/>
    </source>
</evidence>
<sequence>MKHDELVLSGWIMPPARQKGSPTTGMKRAHSPIFRENSPPCQPTHPPQQDNPYP</sequence>
<dbReference type="Proteomes" id="UP000027590">
    <property type="component" value="Unassembled WGS sequence"/>
</dbReference>
<comment type="caution">
    <text evidence="2">The sequence shown here is derived from an EMBL/GenBank/DDBJ whole genome shotgun (WGS) entry which is preliminary data.</text>
</comment>
<accession>A0A7U7G701</accession>
<name>A0A7U7G701_9PROT</name>
<reference evidence="2 3" key="2">
    <citation type="journal article" date="2014" name="PLoS ONE">
        <title>Evolution of mitochondria reconstructed from the energy metabolism of living bacteria.</title>
        <authorList>
            <person name="Degli Esposti M."/>
            <person name="Chouaia B."/>
            <person name="Comandatore F."/>
            <person name="Crotti E."/>
            <person name="Sassera D."/>
            <person name="Lievens P.M."/>
            <person name="Daffonchio D."/>
            <person name="Bandi C."/>
        </authorList>
    </citation>
    <scope>NUCLEOTIDE SEQUENCE [LARGE SCALE GENOMIC DNA]</scope>
    <source>
        <strain evidence="3">AM169</strain>
    </source>
</reference>
<evidence type="ECO:0000256" key="1">
    <source>
        <dbReference type="SAM" id="MobiDB-lite"/>
    </source>
</evidence>
<protein>
    <submittedName>
        <fullName evidence="2">Uncharacterized protein</fullName>
    </submittedName>
</protein>
<proteinExistence type="predicted"/>
<organism evidence="2 3">
    <name type="scientific">Parasaccharibacter apium</name>
    <dbReference type="NCBI Taxonomy" id="1510841"/>
    <lineage>
        <taxon>Bacteria</taxon>
        <taxon>Pseudomonadati</taxon>
        <taxon>Pseudomonadota</taxon>
        <taxon>Alphaproteobacteria</taxon>
        <taxon>Acetobacterales</taxon>
        <taxon>Acetobacteraceae</taxon>
        <taxon>Parasaccharibacter</taxon>
    </lineage>
</organism>
<gene>
    <name evidence="2" type="ORF">SACS_1540</name>
</gene>
<dbReference type="EMBL" id="CBLY010000006">
    <property type="protein sequence ID" value="CDG34278.1"/>
    <property type="molecule type" value="Genomic_DNA"/>
</dbReference>
<evidence type="ECO:0000313" key="3">
    <source>
        <dbReference type="Proteomes" id="UP000027590"/>
    </source>
</evidence>
<feature type="region of interest" description="Disordered" evidence="1">
    <location>
        <begin position="1"/>
        <end position="54"/>
    </location>
</feature>
<dbReference type="AlphaFoldDB" id="A0A7U7G701"/>
<reference evidence="2 3" key="1">
    <citation type="journal article" date="2014" name="Genome Biol. Evol.">
        <title>Acetic acid bacteria genomes reveal functional traits for adaptation to life in insect guts.</title>
        <authorList>
            <person name="Chouaia B."/>
            <person name="Gaiarsa S."/>
            <person name="Crotti E."/>
            <person name="Comandatore F."/>
            <person name="Degli Esposti M."/>
            <person name="Ricci I."/>
            <person name="Alma A."/>
            <person name="Favia G."/>
            <person name="Bandi C."/>
            <person name="Daffonchio D."/>
        </authorList>
    </citation>
    <scope>NUCLEOTIDE SEQUENCE [LARGE SCALE GENOMIC DNA]</scope>
    <source>
        <strain evidence="3">AM169</strain>
    </source>
</reference>